<protein>
    <recommendedName>
        <fullName evidence="4">SH3b domain-containing protein</fullName>
    </recommendedName>
</protein>
<dbReference type="Pfam" id="PF08239">
    <property type="entry name" value="SH3_3"/>
    <property type="match status" value="1"/>
</dbReference>
<gene>
    <name evidence="5" type="ORF">GCM10007140_26380</name>
</gene>
<keyword evidence="2" id="KW-0961">Cell wall biogenesis/degradation</keyword>
<name>A0A917ATZ5_9BACI</name>
<keyword evidence="3" id="KW-1133">Transmembrane helix</keyword>
<keyword evidence="3" id="KW-0472">Membrane</keyword>
<evidence type="ECO:0000256" key="1">
    <source>
        <dbReference type="ARBA" id="ARBA00022801"/>
    </source>
</evidence>
<keyword evidence="1" id="KW-0378">Hydrolase</keyword>
<reference evidence="5" key="2">
    <citation type="submission" date="2020-09" db="EMBL/GenBank/DDBJ databases">
        <authorList>
            <person name="Sun Q."/>
            <person name="Zhou Y."/>
        </authorList>
    </citation>
    <scope>NUCLEOTIDE SEQUENCE</scope>
    <source>
        <strain evidence="5">CGMCC 1.12698</strain>
    </source>
</reference>
<proteinExistence type="predicted"/>
<evidence type="ECO:0000313" key="5">
    <source>
        <dbReference type="EMBL" id="GGE75306.1"/>
    </source>
</evidence>
<dbReference type="PANTHER" id="PTHR30404:SF0">
    <property type="entry name" value="N-ACETYLMURAMOYL-L-ALANINE AMIDASE AMIC"/>
    <property type="match status" value="1"/>
</dbReference>
<dbReference type="GO" id="GO:0008745">
    <property type="term" value="F:N-acetylmuramoyl-L-alanine amidase activity"/>
    <property type="evidence" value="ECO:0007669"/>
    <property type="project" value="InterPro"/>
</dbReference>
<dbReference type="CDD" id="cd02696">
    <property type="entry name" value="MurNAc-LAA"/>
    <property type="match status" value="1"/>
</dbReference>
<dbReference type="SMART" id="SM00646">
    <property type="entry name" value="Ami_3"/>
    <property type="match status" value="1"/>
</dbReference>
<dbReference type="GO" id="GO:0009253">
    <property type="term" value="P:peptidoglycan catabolic process"/>
    <property type="evidence" value="ECO:0007669"/>
    <property type="project" value="InterPro"/>
</dbReference>
<dbReference type="Proteomes" id="UP000605259">
    <property type="component" value="Unassembled WGS sequence"/>
</dbReference>
<evidence type="ECO:0000259" key="4">
    <source>
        <dbReference type="PROSITE" id="PS51781"/>
    </source>
</evidence>
<dbReference type="PANTHER" id="PTHR30404">
    <property type="entry name" value="N-ACETYLMURAMOYL-L-ALANINE AMIDASE"/>
    <property type="match status" value="1"/>
</dbReference>
<dbReference type="AlphaFoldDB" id="A0A917ATZ5"/>
<sequence length="286" mass="32719">MITKQHYLLWTIFLLLVALILYRFFSSSQLTTSKEHIQRTVVLLEDNVNIRTEASEKSSIVTKGKKGEEFPYLHQEDDWYHIALPNNETAYVTRALAAMSYEKTDNLLEGKTIILDAGHGGKDEGATGKRGTLEKNLTLQTVKNIQQELLTLGATVILTREDDTYIELEDRVAVSKQQWADLFISIHYDSALTSAAKGITTFYYRQKEDKPLAKTIHESLIKRTKANNRNFLYGDYLVLRDNKIPSILLELGFLSNEEDEKRVNTEEFQQTAVEAIVEGIIEYVHK</sequence>
<dbReference type="InterPro" id="IPR002508">
    <property type="entry name" value="MurNAc-LAA_cat"/>
</dbReference>
<dbReference type="RefSeq" id="WP_188388953.1">
    <property type="nucleotide sequence ID" value="NZ_BMFK01000002.1"/>
</dbReference>
<dbReference type="InterPro" id="IPR050695">
    <property type="entry name" value="N-acetylmuramoyl_amidase_3"/>
</dbReference>
<dbReference type="SMART" id="SM00287">
    <property type="entry name" value="SH3b"/>
    <property type="match status" value="1"/>
</dbReference>
<dbReference type="Pfam" id="PF01520">
    <property type="entry name" value="Amidase_3"/>
    <property type="match status" value="1"/>
</dbReference>
<feature type="transmembrane region" description="Helical" evidence="3">
    <location>
        <begin position="7"/>
        <end position="25"/>
    </location>
</feature>
<dbReference type="GO" id="GO:0030288">
    <property type="term" value="C:outer membrane-bounded periplasmic space"/>
    <property type="evidence" value="ECO:0007669"/>
    <property type="project" value="TreeGrafter"/>
</dbReference>
<organism evidence="5 6">
    <name type="scientific">Priestia taiwanensis</name>
    <dbReference type="NCBI Taxonomy" id="1347902"/>
    <lineage>
        <taxon>Bacteria</taxon>
        <taxon>Bacillati</taxon>
        <taxon>Bacillota</taxon>
        <taxon>Bacilli</taxon>
        <taxon>Bacillales</taxon>
        <taxon>Bacillaceae</taxon>
        <taxon>Priestia</taxon>
    </lineage>
</organism>
<dbReference type="PROSITE" id="PS51781">
    <property type="entry name" value="SH3B"/>
    <property type="match status" value="1"/>
</dbReference>
<accession>A0A917ATZ5</accession>
<evidence type="ECO:0000256" key="2">
    <source>
        <dbReference type="ARBA" id="ARBA00023316"/>
    </source>
</evidence>
<dbReference type="SUPFAM" id="SSF53187">
    <property type="entry name" value="Zn-dependent exopeptidases"/>
    <property type="match status" value="1"/>
</dbReference>
<evidence type="ECO:0000256" key="3">
    <source>
        <dbReference type="SAM" id="Phobius"/>
    </source>
</evidence>
<dbReference type="InterPro" id="IPR003646">
    <property type="entry name" value="SH3-like_bac-type"/>
</dbReference>
<feature type="domain" description="SH3b" evidence="4">
    <location>
        <begin position="35"/>
        <end position="101"/>
    </location>
</feature>
<dbReference type="Gene3D" id="3.40.630.40">
    <property type="entry name" value="Zn-dependent exopeptidases"/>
    <property type="match status" value="1"/>
</dbReference>
<keyword evidence="6" id="KW-1185">Reference proteome</keyword>
<dbReference type="GO" id="GO:0071555">
    <property type="term" value="P:cell wall organization"/>
    <property type="evidence" value="ECO:0007669"/>
    <property type="project" value="UniProtKB-KW"/>
</dbReference>
<keyword evidence="3" id="KW-0812">Transmembrane</keyword>
<dbReference type="Gene3D" id="2.30.30.40">
    <property type="entry name" value="SH3 Domains"/>
    <property type="match status" value="1"/>
</dbReference>
<comment type="caution">
    <text evidence="5">The sequence shown here is derived from an EMBL/GenBank/DDBJ whole genome shotgun (WGS) entry which is preliminary data.</text>
</comment>
<evidence type="ECO:0000313" key="6">
    <source>
        <dbReference type="Proteomes" id="UP000605259"/>
    </source>
</evidence>
<dbReference type="EMBL" id="BMFK01000002">
    <property type="protein sequence ID" value="GGE75306.1"/>
    <property type="molecule type" value="Genomic_DNA"/>
</dbReference>
<reference evidence="5" key="1">
    <citation type="journal article" date="2014" name="Int. J. Syst. Evol. Microbiol.">
        <title>Complete genome sequence of Corynebacterium casei LMG S-19264T (=DSM 44701T), isolated from a smear-ripened cheese.</title>
        <authorList>
            <consortium name="US DOE Joint Genome Institute (JGI-PGF)"/>
            <person name="Walter F."/>
            <person name="Albersmeier A."/>
            <person name="Kalinowski J."/>
            <person name="Ruckert C."/>
        </authorList>
    </citation>
    <scope>NUCLEOTIDE SEQUENCE</scope>
    <source>
        <strain evidence="5">CGMCC 1.12698</strain>
    </source>
</reference>